<reference evidence="2" key="1">
    <citation type="journal article" date="2023" name="Front. Plant Sci.">
        <title>Chromosomal-level genome assembly of Melastoma candidum provides insights into trichome evolution.</title>
        <authorList>
            <person name="Zhong Y."/>
            <person name="Wu W."/>
            <person name="Sun C."/>
            <person name="Zou P."/>
            <person name="Liu Y."/>
            <person name="Dai S."/>
            <person name="Zhou R."/>
        </authorList>
    </citation>
    <scope>NUCLEOTIDE SEQUENCE [LARGE SCALE GENOMIC DNA]</scope>
</reference>
<evidence type="ECO:0000313" key="1">
    <source>
        <dbReference type="EMBL" id="KAI4382517.1"/>
    </source>
</evidence>
<organism evidence="1 2">
    <name type="scientific">Melastoma candidum</name>
    <dbReference type="NCBI Taxonomy" id="119954"/>
    <lineage>
        <taxon>Eukaryota</taxon>
        <taxon>Viridiplantae</taxon>
        <taxon>Streptophyta</taxon>
        <taxon>Embryophyta</taxon>
        <taxon>Tracheophyta</taxon>
        <taxon>Spermatophyta</taxon>
        <taxon>Magnoliopsida</taxon>
        <taxon>eudicotyledons</taxon>
        <taxon>Gunneridae</taxon>
        <taxon>Pentapetalae</taxon>
        <taxon>rosids</taxon>
        <taxon>malvids</taxon>
        <taxon>Myrtales</taxon>
        <taxon>Melastomataceae</taxon>
        <taxon>Melastomatoideae</taxon>
        <taxon>Melastomateae</taxon>
        <taxon>Melastoma</taxon>
    </lineage>
</organism>
<name>A0ACB9RVP5_9MYRT</name>
<dbReference type="Proteomes" id="UP001057402">
    <property type="component" value="Chromosome 3"/>
</dbReference>
<comment type="caution">
    <text evidence="1">The sequence shown here is derived from an EMBL/GenBank/DDBJ whole genome shotgun (WGS) entry which is preliminary data.</text>
</comment>
<protein>
    <submittedName>
        <fullName evidence="1">Uncharacterized protein</fullName>
    </submittedName>
</protein>
<proteinExistence type="predicted"/>
<gene>
    <name evidence="1" type="ORF">MLD38_008472</name>
</gene>
<accession>A0ACB9RVP5</accession>
<keyword evidence="2" id="KW-1185">Reference proteome</keyword>
<sequence>MVLGLRSKSRKSITVRVDYLVHVQEIKPWPPSQSLRSVDSLLIQWENGDQSSGSFACGAGDGKIGIGETFPLSVNMSREPSNKRGSGESFQKNCLEFSLYESARNKNSKSQLLGSAELNLAEYGIIRETASISIPLNCKKISRRMVQPVLYISIQPCDVESSSSSQKGELSREISLDQSGSSYALDQGNEDVEIASFTDDDKDDISINSTQIISDPTIENSGTLTSHDGKVPNSPKVNSATGNSSIKLQEKGVPLEEGPSIPKYDSQTGTTIKHHDFSDLPKSSKEDSLKLLKEHDESLQGSQASTYTDTNSASFVEDDDKRSSVDNDGLNAPAVSSLYYPRGKEEDEQHENGTAATKATRRQQSSADDGFPRFTTRDTRKQVTFRKGSYHEQGDLTKMHALVNSVKLSPDLSGNIKRHNNSEIATPLGTISCGEEDKCVIAEKNSLEERSLIAINPKLEAKVAMLEEELREAAALEVSLYSVVAEHGSSSSKVHSPARRLSRFYIHACKAEHAARRESAASAIVSGLVLVCKACGNDVPRLTFWLSNAVVLRAIVGQIAGSEKASVVDSSGWEDPQNFIIALERVESWIFGRVVESVWWQSMTPHMQSFAAKHPHSKKAHAKKLALGNQEVFSVDLWKKAFLDACERLCPIRGGGHECGCLPIISRLVMEQLVGRLDVAMFNAILRESPDEMPTDPISDPISDSRVLPIPAAKSGFGAGVQLKNAIGDWSRWLSDLFGIGDDDSPGTSTELDDEKSNAEMSFKPFPLLNALSGLMMLPFDMLADRSTRKEVCPAFGVQLIRRVLDNFIPDDFSPDCVPEMLFDALDNKEDLDADPELITIIPYNASPVAYRPPLASSLTSFMGDMKSQTLTRIGSSLLRKSYTSDDELDEVDSPVSSIVQDAGKFSPLSPLPKWMVKGDHQGRNVLRYQLLRDAWKEAE</sequence>
<dbReference type="EMBL" id="CM042882">
    <property type="protein sequence ID" value="KAI4382517.1"/>
    <property type="molecule type" value="Genomic_DNA"/>
</dbReference>
<evidence type="ECO:0000313" key="2">
    <source>
        <dbReference type="Proteomes" id="UP001057402"/>
    </source>
</evidence>